<evidence type="ECO:0000256" key="1">
    <source>
        <dbReference type="SAM" id="MobiDB-lite"/>
    </source>
</evidence>
<dbReference type="EMBL" id="CAKOGP040000002">
    <property type="protein sequence ID" value="CAJ1926134.1"/>
    <property type="molecule type" value="Genomic_DNA"/>
</dbReference>
<dbReference type="Gene3D" id="3.40.50.300">
    <property type="entry name" value="P-loop containing nucleotide triphosphate hydrolases"/>
    <property type="match status" value="1"/>
</dbReference>
<evidence type="ECO:0000313" key="3">
    <source>
        <dbReference type="EMBL" id="CAJ1926134.1"/>
    </source>
</evidence>
<accession>A0AAD2CCN9</accession>
<comment type="caution">
    <text evidence="3">The sequence shown here is derived from an EMBL/GenBank/DDBJ whole genome shotgun (WGS) entry which is preliminary data.</text>
</comment>
<dbReference type="InterPro" id="IPR041664">
    <property type="entry name" value="AAA_16"/>
</dbReference>
<dbReference type="Proteomes" id="UP001295423">
    <property type="component" value="Unassembled WGS sequence"/>
</dbReference>
<dbReference type="InterPro" id="IPR011990">
    <property type="entry name" value="TPR-like_helical_dom_sf"/>
</dbReference>
<keyword evidence="4" id="KW-1185">Reference proteome</keyword>
<feature type="domain" description="Orc1-like AAA ATPase" evidence="2">
    <location>
        <begin position="67"/>
        <end position="268"/>
    </location>
</feature>
<evidence type="ECO:0000259" key="2">
    <source>
        <dbReference type="Pfam" id="PF13191"/>
    </source>
</evidence>
<dbReference type="PANTHER" id="PTHR43642">
    <property type="entry name" value="HYBRID SIGNAL TRANSDUCTION HISTIDINE KINASE G"/>
    <property type="match status" value="1"/>
</dbReference>
<protein>
    <recommendedName>
        <fullName evidence="2">Orc1-like AAA ATPase domain-containing protein</fullName>
    </recommendedName>
</protein>
<dbReference type="PANTHER" id="PTHR43642:SF1">
    <property type="entry name" value="HYBRID SIGNAL TRANSDUCTION HISTIDINE KINASE G"/>
    <property type="match status" value="1"/>
</dbReference>
<dbReference type="Pfam" id="PF13191">
    <property type="entry name" value="AAA_16"/>
    <property type="match status" value="1"/>
</dbReference>
<name>A0AAD2CCN9_9STRA</name>
<gene>
    <name evidence="3" type="ORF">CYCCA115_LOCUS1192</name>
</gene>
<evidence type="ECO:0000313" key="4">
    <source>
        <dbReference type="Proteomes" id="UP001295423"/>
    </source>
</evidence>
<organism evidence="3 4">
    <name type="scientific">Cylindrotheca closterium</name>
    <dbReference type="NCBI Taxonomy" id="2856"/>
    <lineage>
        <taxon>Eukaryota</taxon>
        <taxon>Sar</taxon>
        <taxon>Stramenopiles</taxon>
        <taxon>Ochrophyta</taxon>
        <taxon>Bacillariophyta</taxon>
        <taxon>Bacillariophyceae</taxon>
        <taxon>Bacillariophycidae</taxon>
        <taxon>Bacillariales</taxon>
        <taxon>Bacillariaceae</taxon>
        <taxon>Cylindrotheca</taxon>
    </lineage>
</organism>
<dbReference type="InterPro" id="IPR027417">
    <property type="entry name" value="P-loop_NTPase"/>
</dbReference>
<dbReference type="SUPFAM" id="SSF52540">
    <property type="entry name" value="P-loop containing nucleoside triphosphate hydrolases"/>
    <property type="match status" value="1"/>
</dbReference>
<reference evidence="3" key="1">
    <citation type="submission" date="2023-08" db="EMBL/GenBank/DDBJ databases">
        <authorList>
            <person name="Audoor S."/>
            <person name="Bilcke G."/>
        </authorList>
    </citation>
    <scope>NUCLEOTIDE SEQUENCE</scope>
</reference>
<feature type="compositionally biased region" description="Low complexity" evidence="1">
    <location>
        <begin position="13"/>
        <end position="24"/>
    </location>
</feature>
<sequence length="1072" mass="120371">MCIVDNASRSGESVSQSTTTQTKSIDSKGTSPDNVGRSFRQETSSSSDSHSSTRRNMVDAEMSQLGLYGRQTETETIRNCLDDLVKTGKNKLLYISGVSGSGKTALAATVADVVDSERGIFAIGKFDQKLRDEPYAGIATAGRHICGEILHRKNSTGKMRSGLSFDHIKKTIIENVGSELVTLAMILPEIEDIVGSVSDLFSEDSEHDEDYGANRERLNTAFRTFFRTVAAFFKPLVMVLDDVQWADLPSLNLMEVLITDDASTNFMLVALYRSNEVNDAHAVSKMIRSLDEKQKDCDFDTTKIEVGDLRVGQVDEILVDLLKLPSYRTSELAEIIHRRTGGNAFFVLNFISMLKSQKLVVYSKREQSWVWDESEVELETIATDNVVDLLKQRMKSLPAKMQETLELAACLGASFREDMLSKVARDYFAGQKDCPTADQISKWLTDGILQGLLKMDSVGYRWVHDKVQEAALSITDDADQKKMRYQVGNIMLRRLSRQELDQVLFVVVNLLNAGTGREMSSESAVSLAELNLRAANRAMRLSGFEVASHYTDTAIELLPTGYWKSHYEMAIKLHTIATNVYSVLGNVEKMEAMYDDVMKQPNVPLKDRLPLYSSMVESLSGRDVERAKDLSFDVLEQLGHGIMRDGKKLTMYLKLNLVKSHDRNLDPNIVSRLPMMKDENAIAAMKVLSPMIILTFATNKKELCSVSSKMVALVNEYGLCSEAANAYGIRGGFSSNLKVIEAHAKCAHMIMDQSKDRYAKAATKVYIFCLFSFTRDIRWVQKTFFENYHYGLQVGDIQMAIYSYMMGLYYELVCGRSLVTVTEETRETMAHLKAMNRDSQMELLSVLFQSMLNMKGEAEDPLVLKGEAMDETALDPASITSWNDALIIGYKGVLNAYCGSHQANAEEILEKMPFVRDEVGADAIIMWLDIYVAVSCLHCARSRGKRSGKYRKHGQNISKTVKTWIAQGCPNFLHLDYLLDAELAVLKGDFKKACKYYKLSIKIGEKMGRVNDAGLASERLGEYLLEKKDRDGARKALLRSIEFYKLWASDYKVESVRSMYEEILHPASVIQQ</sequence>
<proteinExistence type="predicted"/>
<dbReference type="SUPFAM" id="SSF48452">
    <property type="entry name" value="TPR-like"/>
    <property type="match status" value="1"/>
</dbReference>
<feature type="region of interest" description="Disordered" evidence="1">
    <location>
        <begin position="1"/>
        <end position="56"/>
    </location>
</feature>
<dbReference type="InterPro" id="IPR053159">
    <property type="entry name" value="Hybrid_Histidine_Kinase"/>
</dbReference>
<dbReference type="AlphaFoldDB" id="A0AAD2CCN9"/>